<keyword evidence="2" id="KW-1185">Reference proteome</keyword>
<dbReference type="EMBL" id="MPUH01002433">
    <property type="protein sequence ID" value="OMJ65125.1"/>
    <property type="molecule type" value="Genomic_DNA"/>
</dbReference>
<name>A0A1R2AL14_9CILI</name>
<dbReference type="AlphaFoldDB" id="A0A1R2AL14"/>
<dbReference type="Proteomes" id="UP000187209">
    <property type="component" value="Unassembled WGS sequence"/>
</dbReference>
<gene>
    <name evidence="1" type="ORF">SteCoe_39173</name>
</gene>
<proteinExistence type="predicted"/>
<evidence type="ECO:0000313" key="1">
    <source>
        <dbReference type="EMBL" id="OMJ65125.1"/>
    </source>
</evidence>
<organism evidence="1 2">
    <name type="scientific">Stentor coeruleus</name>
    <dbReference type="NCBI Taxonomy" id="5963"/>
    <lineage>
        <taxon>Eukaryota</taxon>
        <taxon>Sar</taxon>
        <taxon>Alveolata</taxon>
        <taxon>Ciliophora</taxon>
        <taxon>Postciliodesmatophora</taxon>
        <taxon>Heterotrichea</taxon>
        <taxon>Heterotrichida</taxon>
        <taxon>Stentoridae</taxon>
        <taxon>Stentor</taxon>
    </lineage>
</organism>
<evidence type="ECO:0000313" key="2">
    <source>
        <dbReference type="Proteomes" id="UP000187209"/>
    </source>
</evidence>
<protein>
    <submittedName>
        <fullName evidence="1">Uncharacterized protein</fullName>
    </submittedName>
</protein>
<sequence length="263" mass="30792">MDICCSEPDCQSMPNYKCTCSVKKFFCDSHVLIHMKKFKCFAKNVEDEMTLIQFNNSKNALRRLTVDIISISKFMIQEIKKVTKESLGFIEEKKVGLQEFSSREKLKEINDWAKKINLNNRRTNAFSSIINHLLCIKSDSEEIKAELKADKMLEEFKMKYFRACETIIELKNQIGFVKNNDSQKKDQEYLRRVRSPRPRGGERRPCGRRFRGARNFRQLADDMVASENEYCGKLKDASTSTMQDALDDVREIFINLPFNLEDF</sequence>
<accession>A0A1R2AL14</accession>
<reference evidence="1 2" key="1">
    <citation type="submission" date="2016-11" db="EMBL/GenBank/DDBJ databases">
        <title>The macronuclear genome of Stentor coeruleus: a giant cell with tiny introns.</title>
        <authorList>
            <person name="Slabodnick M."/>
            <person name="Ruby J.G."/>
            <person name="Reiff S.B."/>
            <person name="Swart E.C."/>
            <person name="Gosai S."/>
            <person name="Prabakaran S."/>
            <person name="Witkowska E."/>
            <person name="Larue G.E."/>
            <person name="Fisher S."/>
            <person name="Freeman R.M."/>
            <person name="Gunawardena J."/>
            <person name="Chu W."/>
            <person name="Stover N.A."/>
            <person name="Gregory B.D."/>
            <person name="Nowacki M."/>
            <person name="Derisi J."/>
            <person name="Roy S.W."/>
            <person name="Marshall W.F."/>
            <person name="Sood P."/>
        </authorList>
    </citation>
    <scope>NUCLEOTIDE SEQUENCE [LARGE SCALE GENOMIC DNA]</scope>
    <source>
        <strain evidence="1">WM001</strain>
    </source>
</reference>
<comment type="caution">
    <text evidence="1">The sequence shown here is derived from an EMBL/GenBank/DDBJ whole genome shotgun (WGS) entry which is preliminary data.</text>
</comment>